<dbReference type="OrthoDB" id="5794217at2759"/>
<dbReference type="AlphaFoldDB" id="A0A0C2DCK0"/>
<reference evidence="1 2" key="1">
    <citation type="submission" date="2013-12" db="EMBL/GenBank/DDBJ databases">
        <title>Draft genome of the parsitic nematode Ancylostoma duodenale.</title>
        <authorList>
            <person name="Mitreva M."/>
        </authorList>
    </citation>
    <scope>NUCLEOTIDE SEQUENCE [LARGE SCALE GENOMIC DNA]</scope>
    <source>
        <strain evidence="1 2">Zhejiang</strain>
    </source>
</reference>
<evidence type="ECO:0000313" key="1">
    <source>
        <dbReference type="EMBL" id="KIH67588.1"/>
    </source>
</evidence>
<keyword evidence="2" id="KW-1185">Reference proteome</keyword>
<name>A0A0C2DCK0_9BILA</name>
<dbReference type="EMBL" id="KN726637">
    <property type="protein sequence ID" value="KIH67588.1"/>
    <property type="molecule type" value="Genomic_DNA"/>
</dbReference>
<sequence>MYAATVVDEMTTSEILQLVSCTREIPSSVTLCVDFPNPPPGSCFVMFCKLERILNNELSDDELKERWDAMLPKDRIPLFEQYKLELTGFIENLHNFLLSTPNLSEQQRNYAESIRARTTTAVDKVNGILEKLVRNMY</sequence>
<dbReference type="Proteomes" id="UP000054047">
    <property type="component" value="Unassembled WGS sequence"/>
</dbReference>
<evidence type="ECO:0000313" key="2">
    <source>
        <dbReference type="Proteomes" id="UP000054047"/>
    </source>
</evidence>
<proteinExistence type="predicted"/>
<gene>
    <name evidence="1" type="ORF">ANCDUO_02078</name>
</gene>
<organism evidence="1 2">
    <name type="scientific">Ancylostoma duodenale</name>
    <dbReference type="NCBI Taxonomy" id="51022"/>
    <lineage>
        <taxon>Eukaryota</taxon>
        <taxon>Metazoa</taxon>
        <taxon>Ecdysozoa</taxon>
        <taxon>Nematoda</taxon>
        <taxon>Chromadorea</taxon>
        <taxon>Rhabditida</taxon>
        <taxon>Rhabditina</taxon>
        <taxon>Rhabditomorpha</taxon>
        <taxon>Strongyloidea</taxon>
        <taxon>Ancylostomatidae</taxon>
        <taxon>Ancylostomatinae</taxon>
        <taxon>Ancylostoma</taxon>
    </lineage>
</organism>
<protein>
    <submittedName>
        <fullName evidence="1">Uncharacterized protein</fullName>
    </submittedName>
</protein>
<accession>A0A0C2DCK0</accession>